<proteinExistence type="predicted"/>
<dbReference type="GO" id="GO:0000981">
    <property type="term" value="F:DNA-binding transcription factor activity, RNA polymerase II-specific"/>
    <property type="evidence" value="ECO:0007669"/>
    <property type="project" value="InterPro"/>
</dbReference>
<feature type="compositionally biased region" description="Polar residues" evidence="8">
    <location>
        <begin position="209"/>
        <end position="225"/>
    </location>
</feature>
<evidence type="ECO:0000256" key="1">
    <source>
        <dbReference type="ARBA" id="ARBA00004123"/>
    </source>
</evidence>
<accession>A0A8K0LAI6</accession>
<dbReference type="GO" id="GO:0006351">
    <property type="term" value="P:DNA-templated transcription"/>
    <property type="evidence" value="ECO:0007669"/>
    <property type="project" value="InterPro"/>
</dbReference>
<dbReference type="Gene3D" id="3.30.160.60">
    <property type="entry name" value="Classic Zinc Finger"/>
    <property type="match status" value="2"/>
</dbReference>
<dbReference type="PANTHER" id="PTHR40626:SF13">
    <property type="entry name" value="RESPIRATION FACTOR 2-RELATED"/>
    <property type="match status" value="1"/>
</dbReference>
<feature type="domain" description="C2H2-type" evidence="10">
    <location>
        <begin position="50"/>
        <end position="77"/>
    </location>
</feature>
<dbReference type="SMART" id="SM00355">
    <property type="entry name" value="ZnF_C2H2"/>
    <property type="match status" value="2"/>
</dbReference>
<feature type="region of interest" description="Disordered" evidence="8">
    <location>
        <begin position="207"/>
        <end position="226"/>
    </location>
</feature>
<evidence type="ECO:0000256" key="6">
    <source>
        <dbReference type="ARBA" id="ARBA00023242"/>
    </source>
</evidence>
<comment type="subcellular location">
    <subcellularLocation>
        <location evidence="1">Nucleus</location>
    </subcellularLocation>
</comment>
<evidence type="ECO:0000256" key="3">
    <source>
        <dbReference type="ARBA" id="ARBA00022737"/>
    </source>
</evidence>
<keyword evidence="4 7" id="KW-0863">Zinc-finger</keyword>
<comment type="caution">
    <text evidence="11">The sequence shown here is derived from an EMBL/GenBank/DDBJ whole genome shotgun (WGS) entry which is preliminary data.</text>
</comment>
<keyword evidence="2" id="KW-0479">Metal-binding</keyword>
<dbReference type="SUPFAM" id="SSF57667">
    <property type="entry name" value="beta-beta-alpha zinc fingers"/>
    <property type="match status" value="1"/>
</dbReference>
<keyword evidence="12" id="KW-1185">Reference proteome</keyword>
<organism evidence="11 12">
    <name type="scientific">Elsinoe batatas</name>
    <dbReference type="NCBI Taxonomy" id="2601811"/>
    <lineage>
        <taxon>Eukaryota</taxon>
        <taxon>Fungi</taxon>
        <taxon>Dikarya</taxon>
        <taxon>Ascomycota</taxon>
        <taxon>Pezizomycotina</taxon>
        <taxon>Dothideomycetes</taxon>
        <taxon>Dothideomycetidae</taxon>
        <taxon>Myriangiales</taxon>
        <taxon>Elsinoaceae</taxon>
        <taxon>Elsinoe</taxon>
    </lineage>
</organism>
<dbReference type="OrthoDB" id="10018191at2759"/>
<dbReference type="InterPro" id="IPR051059">
    <property type="entry name" value="VerF-like"/>
</dbReference>
<feature type="region of interest" description="Disordered" evidence="8">
    <location>
        <begin position="106"/>
        <end position="161"/>
    </location>
</feature>
<feature type="region of interest" description="Disordered" evidence="8">
    <location>
        <begin position="294"/>
        <end position="326"/>
    </location>
</feature>
<sequence>MLELCSLLLLNPIPYLVQGSRNDISATMIMAADAEVSALSPTDDSQERSHVCKICSRAFKRSEHRIRHERIHTQERPYSCRFCSRGYARKDLVVRHERTLHADEQALQAEAGQPSPPASGDGEKPAKRRKTSRAVASDAGSRRGSFAGSHNGTLVTDVFPSPESSNVADFFDTNDQEASNMTLSGIDAFNEMDEHNVAAEMNAMPAPSMPTTQQPTIAPQSTSNMQEDDTSFDFFHTDAFGDSGLANLNFDGMDIFDMLPSIQQDVMAQSMASQTPMGGSHEALVFTPSPLPVDNQSQVKAPPSVRTQTLETRPAQSTTSTDRTRRDFIETTSTNQMEASLPNIQKHPSAKAPPIRITPQTRSTLIHDLATRLGPGHNAELPSEVILEKCLRAYLDCCHVHMPFLHLRTFKVNKCPSPLLLAMCAIGSLYRLERNIAGDLFDRASKALERTLANQALKMNLGWVKPKSSSISNVDYHPLWVAQTQHLIIFFSTFSGDPKAVRKGLDLLPQLTMDYRFRAAALSHQRQTASDGQNWHDWIELESSKRILYATFVLSNLLTITYGIPPALSILQDGEVDMPDDEALWNAPTRDQWRLRMVVRKPRPRFTMRDAVVQLMHGETAANGSLFTDWSPLIATIAMHAISVQMWNGIQCVHLYEEGKTLASVISSVPDPSSATFGYDYIRVRSFRHLENSLSRCRTMITRSNSEGETTWSDYDGPLLFNCAALLRIAYARSLTGMGSLNRVVLLSADGKLVGRMIEDYVCAPQSRGSYWNKVMGTVFEGFCTPIKAGMLLTQKTAALTWSIEHAIAGWDTVLLFTKWAHKLEQVGMRSERGVGGGLEEEEGVMVDKLRRLLRDACVDLDGGKRVVSMAGEMARLWASFYDDTWVWGVTPRIGWVLRELAVAYEKDLAMLSSELDSSAAV</sequence>
<evidence type="ECO:0000313" key="11">
    <source>
        <dbReference type="EMBL" id="KAG8631083.1"/>
    </source>
</evidence>
<protein>
    <recommendedName>
        <fullName evidence="10">C2H2-type domain-containing protein</fullName>
    </recommendedName>
</protein>
<evidence type="ECO:0000256" key="2">
    <source>
        <dbReference type="ARBA" id="ARBA00022723"/>
    </source>
</evidence>
<dbReference type="CDD" id="cd12148">
    <property type="entry name" value="fungal_TF_MHR"/>
    <property type="match status" value="1"/>
</dbReference>
<dbReference type="InterPro" id="IPR013087">
    <property type="entry name" value="Znf_C2H2_type"/>
</dbReference>
<evidence type="ECO:0000259" key="10">
    <source>
        <dbReference type="PROSITE" id="PS50157"/>
    </source>
</evidence>
<dbReference type="GO" id="GO:0000785">
    <property type="term" value="C:chromatin"/>
    <property type="evidence" value="ECO:0007669"/>
    <property type="project" value="TreeGrafter"/>
</dbReference>
<feature type="compositionally biased region" description="Polar residues" evidence="8">
    <location>
        <begin position="294"/>
        <end position="316"/>
    </location>
</feature>
<evidence type="ECO:0000256" key="9">
    <source>
        <dbReference type="SAM" id="SignalP"/>
    </source>
</evidence>
<feature type="signal peptide" evidence="9">
    <location>
        <begin position="1"/>
        <end position="19"/>
    </location>
</feature>
<evidence type="ECO:0000256" key="5">
    <source>
        <dbReference type="ARBA" id="ARBA00022833"/>
    </source>
</evidence>
<keyword evidence="9" id="KW-0732">Signal</keyword>
<evidence type="ECO:0000256" key="8">
    <source>
        <dbReference type="SAM" id="MobiDB-lite"/>
    </source>
</evidence>
<dbReference type="GO" id="GO:0005634">
    <property type="term" value="C:nucleus"/>
    <property type="evidence" value="ECO:0007669"/>
    <property type="project" value="UniProtKB-SubCell"/>
</dbReference>
<dbReference type="PROSITE" id="PS50157">
    <property type="entry name" value="ZINC_FINGER_C2H2_2"/>
    <property type="match status" value="2"/>
</dbReference>
<evidence type="ECO:0000256" key="4">
    <source>
        <dbReference type="ARBA" id="ARBA00022771"/>
    </source>
</evidence>
<evidence type="ECO:0000313" key="12">
    <source>
        <dbReference type="Proteomes" id="UP000809789"/>
    </source>
</evidence>
<dbReference type="Proteomes" id="UP000809789">
    <property type="component" value="Unassembled WGS sequence"/>
</dbReference>
<name>A0A8K0LAI6_9PEZI</name>
<dbReference type="InterPro" id="IPR036236">
    <property type="entry name" value="Znf_C2H2_sf"/>
</dbReference>
<feature type="domain" description="C2H2-type" evidence="10">
    <location>
        <begin position="78"/>
        <end position="106"/>
    </location>
</feature>
<dbReference type="GO" id="GO:0008270">
    <property type="term" value="F:zinc ion binding"/>
    <property type="evidence" value="ECO:0007669"/>
    <property type="project" value="UniProtKB-KW"/>
</dbReference>
<keyword evidence="6" id="KW-0539">Nucleus</keyword>
<feature type="chain" id="PRO_5035471810" description="C2H2-type domain-containing protein" evidence="9">
    <location>
        <begin position="20"/>
        <end position="922"/>
    </location>
</feature>
<dbReference type="PROSITE" id="PS00028">
    <property type="entry name" value="ZINC_FINGER_C2H2_1"/>
    <property type="match status" value="2"/>
</dbReference>
<keyword evidence="5" id="KW-0862">Zinc</keyword>
<reference evidence="11" key="1">
    <citation type="submission" date="2021-07" db="EMBL/GenBank/DDBJ databases">
        <title>Elsinoe batatas strain:CRI-CJ2 Genome sequencing and assembly.</title>
        <authorList>
            <person name="Huang L."/>
        </authorList>
    </citation>
    <scope>NUCLEOTIDE SEQUENCE</scope>
    <source>
        <strain evidence="11">CRI-CJ2</strain>
    </source>
</reference>
<dbReference type="Pfam" id="PF04082">
    <property type="entry name" value="Fungal_trans"/>
    <property type="match status" value="1"/>
</dbReference>
<dbReference type="InterPro" id="IPR007219">
    <property type="entry name" value="XnlR_reg_dom"/>
</dbReference>
<keyword evidence="3" id="KW-0677">Repeat</keyword>
<dbReference type="EMBL" id="JAESVG020000001">
    <property type="protein sequence ID" value="KAG8631083.1"/>
    <property type="molecule type" value="Genomic_DNA"/>
</dbReference>
<evidence type="ECO:0000256" key="7">
    <source>
        <dbReference type="PROSITE-ProRule" id="PRU00042"/>
    </source>
</evidence>
<dbReference type="GO" id="GO:0000978">
    <property type="term" value="F:RNA polymerase II cis-regulatory region sequence-specific DNA binding"/>
    <property type="evidence" value="ECO:0007669"/>
    <property type="project" value="InterPro"/>
</dbReference>
<gene>
    <name evidence="11" type="ORF">KVT40_000223</name>
</gene>
<dbReference type="PANTHER" id="PTHR40626">
    <property type="entry name" value="MIP31509P"/>
    <property type="match status" value="1"/>
</dbReference>
<dbReference type="AlphaFoldDB" id="A0A8K0LAI6"/>